<dbReference type="InterPro" id="IPR000847">
    <property type="entry name" value="LysR_HTH_N"/>
</dbReference>
<dbReference type="PRINTS" id="PR00039">
    <property type="entry name" value="HTHLYSR"/>
</dbReference>
<dbReference type="PANTHER" id="PTHR30126:SF39">
    <property type="entry name" value="HTH-TYPE TRANSCRIPTIONAL REGULATOR CYSL"/>
    <property type="match status" value="1"/>
</dbReference>
<dbReference type="GO" id="GO:0000976">
    <property type="term" value="F:transcription cis-regulatory region binding"/>
    <property type="evidence" value="ECO:0007669"/>
    <property type="project" value="TreeGrafter"/>
</dbReference>
<dbReference type="GO" id="GO:0003700">
    <property type="term" value="F:DNA-binding transcription factor activity"/>
    <property type="evidence" value="ECO:0007669"/>
    <property type="project" value="InterPro"/>
</dbReference>
<keyword evidence="7" id="KW-1185">Reference proteome</keyword>
<dbReference type="PANTHER" id="PTHR30126">
    <property type="entry name" value="HTH-TYPE TRANSCRIPTIONAL REGULATOR"/>
    <property type="match status" value="1"/>
</dbReference>
<dbReference type="InterPro" id="IPR036388">
    <property type="entry name" value="WH-like_DNA-bd_sf"/>
</dbReference>
<evidence type="ECO:0000259" key="5">
    <source>
        <dbReference type="PROSITE" id="PS50931"/>
    </source>
</evidence>
<dbReference type="Gene3D" id="3.40.190.290">
    <property type="match status" value="1"/>
</dbReference>
<dbReference type="PATRIC" id="fig|1216932.3.peg.3015"/>
<name>W6SK40_9CLOT</name>
<organism evidence="6 7">
    <name type="scientific">Clostridium bornimense</name>
    <dbReference type="NCBI Taxonomy" id="1216932"/>
    <lineage>
        <taxon>Bacteria</taxon>
        <taxon>Bacillati</taxon>
        <taxon>Bacillota</taxon>
        <taxon>Clostridia</taxon>
        <taxon>Eubacteriales</taxon>
        <taxon>Clostridiaceae</taxon>
        <taxon>Clostridium</taxon>
    </lineage>
</organism>
<dbReference type="FunFam" id="1.10.10.10:FF:000001">
    <property type="entry name" value="LysR family transcriptional regulator"/>
    <property type="match status" value="1"/>
</dbReference>
<keyword evidence="4" id="KW-0804">Transcription</keyword>
<evidence type="ECO:0000313" key="6">
    <source>
        <dbReference type="EMBL" id="CDM70165.1"/>
    </source>
</evidence>
<dbReference type="RefSeq" id="WP_044040311.1">
    <property type="nucleotide sequence ID" value="NZ_HG917869.1"/>
</dbReference>
<dbReference type="OrthoDB" id="9785745at2"/>
<sequence>MIEELKTFITVVEVKNFTKAADQLNLSQPSVSNHIKNLENYFGVTLINRSVKQKSIFITERGYILYKKAKEIITLLETTYMEIQNKSNSIKGSIKVGASLTIGEYVIPDFLAYFTKKYPDIDIEVVIENTAVICNGLKDMILDVGLIEGTSSSSSFEQEYFSRDEMVLALPYYNNITQEKFSLNKLQNQRWIAREEGSGTREFLNMFLGVNEITPQNIMILGSNYAVKEAVKNNLGITIISKLVAAEAVKNKEICTIDLGENYIRHFSYILPKHITKSKATKIFLEELKEYSRM</sequence>
<gene>
    <name evidence="6" type="ORF">CM240_3048</name>
</gene>
<dbReference type="HOGENOM" id="CLU_039613_6_1_9"/>
<accession>W6SK40</accession>
<dbReference type="Pfam" id="PF03466">
    <property type="entry name" value="LysR_substrate"/>
    <property type="match status" value="1"/>
</dbReference>
<dbReference type="SUPFAM" id="SSF53850">
    <property type="entry name" value="Periplasmic binding protein-like II"/>
    <property type="match status" value="1"/>
</dbReference>
<evidence type="ECO:0000256" key="3">
    <source>
        <dbReference type="ARBA" id="ARBA00023125"/>
    </source>
</evidence>
<dbReference type="AlphaFoldDB" id="W6SK40"/>
<evidence type="ECO:0000313" key="7">
    <source>
        <dbReference type="Proteomes" id="UP000019426"/>
    </source>
</evidence>
<feature type="domain" description="HTH lysR-type" evidence="5">
    <location>
        <begin position="1"/>
        <end position="59"/>
    </location>
</feature>
<dbReference type="PROSITE" id="PS50931">
    <property type="entry name" value="HTH_LYSR"/>
    <property type="match status" value="1"/>
</dbReference>
<dbReference type="STRING" id="1216932.CM240_3048"/>
<protein>
    <submittedName>
        <fullName evidence="6">LysR family transcriptional regulator</fullName>
    </submittedName>
</protein>
<evidence type="ECO:0000256" key="4">
    <source>
        <dbReference type="ARBA" id="ARBA00023163"/>
    </source>
</evidence>
<dbReference type="SUPFAM" id="SSF46785">
    <property type="entry name" value="Winged helix' DNA-binding domain"/>
    <property type="match status" value="1"/>
</dbReference>
<dbReference type="KEGG" id="clt:CM240_3048"/>
<evidence type="ECO:0000256" key="1">
    <source>
        <dbReference type="ARBA" id="ARBA00009437"/>
    </source>
</evidence>
<dbReference type="InterPro" id="IPR005119">
    <property type="entry name" value="LysR_subst-bd"/>
</dbReference>
<proteinExistence type="inferred from homology"/>
<keyword evidence="2" id="KW-0805">Transcription regulation</keyword>
<dbReference type="Proteomes" id="UP000019426">
    <property type="component" value="Chromosome M2/40_rep2"/>
</dbReference>
<comment type="similarity">
    <text evidence="1">Belongs to the LysR transcriptional regulatory family.</text>
</comment>
<dbReference type="InterPro" id="IPR036390">
    <property type="entry name" value="WH_DNA-bd_sf"/>
</dbReference>
<dbReference type="Gene3D" id="1.10.10.10">
    <property type="entry name" value="Winged helix-like DNA-binding domain superfamily/Winged helix DNA-binding domain"/>
    <property type="match status" value="1"/>
</dbReference>
<keyword evidence="3" id="KW-0238">DNA-binding</keyword>
<dbReference type="Pfam" id="PF00126">
    <property type="entry name" value="HTH_1"/>
    <property type="match status" value="1"/>
</dbReference>
<reference evidence="6 7" key="1">
    <citation type="submission" date="2013-11" db="EMBL/GenBank/DDBJ databases">
        <title>Complete genome sequence of Clostridum sp. M2/40.</title>
        <authorList>
            <person name="Wibberg D."/>
            <person name="Puehler A."/>
            <person name="Schlueter A."/>
        </authorList>
    </citation>
    <scope>NUCLEOTIDE SEQUENCE [LARGE SCALE GENOMIC DNA]</scope>
    <source>
        <strain evidence="7">M2/40</strain>
    </source>
</reference>
<dbReference type="EMBL" id="HG917869">
    <property type="protein sequence ID" value="CDM70165.1"/>
    <property type="molecule type" value="Genomic_DNA"/>
</dbReference>
<evidence type="ECO:0000256" key="2">
    <source>
        <dbReference type="ARBA" id="ARBA00023015"/>
    </source>
</evidence>
<dbReference type="eggNOG" id="COG0583">
    <property type="taxonomic scope" value="Bacteria"/>
</dbReference>